<evidence type="ECO:0000313" key="2">
    <source>
        <dbReference type="EMBL" id="CDY29498.1"/>
    </source>
</evidence>
<accession>A0A078GY29</accession>
<feature type="region of interest" description="Disordered" evidence="1">
    <location>
        <begin position="1"/>
        <end position="20"/>
    </location>
</feature>
<organism evidence="2 3">
    <name type="scientific">Brassica napus</name>
    <name type="common">Rape</name>
    <dbReference type="NCBI Taxonomy" id="3708"/>
    <lineage>
        <taxon>Eukaryota</taxon>
        <taxon>Viridiplantae</taxon>
        <taxon>Streptophyta</taxon>
        <taxon>Embryophyta</taxon>
        <taxon>Tracheophyta</taxon>
        <taxon>Spermatophyta</taxon>
        <taxon>Magnoliopsida</taxon>
        <taxon>eudicotyledons</taxon>
        <taxon>Gunneridae</taxon>
        <taxon>Pentapetalae</taxon>
        <taxon>rosids</taxon>
        <taxon>malvids</taxon>
        <taxon>Brassicales</taxon>
        <taxon>Brassicaceae</taxon>
        <taxon>Brassiceae</taxon>
        <taxon>Brassica</taxon>
    </lineage>
</organism>
<gene>
    <name evidence="2" type="primary">BnaA06g14720D</name>
    <name evidence="2" type="ORF">GSBRNA2T00043184001</name>
</gene>
<reference evidence="2 3" key="1">
    <citation type="journal article" date="2014" name="Science">
        <title>Plant genetics. Early allopolyploid evolution in the post-Neolithic Brassica napus oilseed genome.</title>
        <authorList>
            <person name="Chalhoub B."/>
            <person name="Denoeud F."/>
            <person name="Liu S."/>
            <person name="Parkin I.A."/>
            <person name="Tang H."/>
            <person name="Wang X."/>
            <person name="Chiquet J."/>
            <person name="Belcram H."/>
            <person name="Tong C."/>
            <person name="Samans B."/>
            <person name="Correa M."/>
            <person name="Da Silva C."/>
            <person name="Just J."/>
            <person name="Falentin C."/>
            <person name="Koh C.S."/>
            <person name="Le Clainche I."/>
            <person name="Bernard M."/>
            <person name="Bento P."/>
            <person name="Noel B."/>
            <person name="Labadie K."/>
            <person name="Alberti A."/>
            <person name="Charles M."/>
            <person name="Arnaud D."/>
            <person name="Guo H."/>
            <person name="Daviaud C."/>
            <person name="Alamery S."/>
            <person name="Jabbari K."/>
            <person name="Zhao M."/>
            <person name="Edger P.P."/>
            <person name="Chelaifa H."/>
            <person name="Tack D."/>
            <person name="Lassalle G."/>
            <person name="Mestiri I."/>
            <person name="Schnel N."/>
            <person name="Le Paslier M.C."/>
            <person name="Fan G."/>
            <person name="Renault V."/>
            <person name="Bayer P.E."/>
            <person name="Golicz A.A."/>
            <person name="Manoli S."/>
            <person name="Lee T.H."/>
            <person name="Thi V.H."/>
            <person name="Chalabi S."/>
            <person name="Hu Q."/>
            <person name="Fan C."/>
            <person name="Tollenaere R."/>
            <person name="Lu Y."/>
            <person name="Battail C."/>
            <person name="Shen J."/>
            <person name="Sidebottom C.H."/>
            <person name="Wang X."/>
            <person name="Canaguier A."/>
            <person name="Chauveau A."/>
            <person name="Berard A."/>
            <person name="Deniot G."/>
            <person name="Guan M."/>
            <person name="Liu Z."/>
            <person name="Sun F."/>
            <person name="Lim Y.P."/>
            <person name="Lyons E."/>
            <person name="Town C.D."/>
            <person name="Bancroft I."/>
            <person name="Wang X."/>
            <person name="Meng J."/>
            <person name="Ma J."/>
            <person name="Pires J.C."/>
            <person name="King G.J."/>
            <person name="Brunel D."/>
            <person name="Delourme R."/>
            <person name="Renard M."/>
            <person name="Aury J.M."/>
            <person name="Adams K.L."/>
            <person name="Batley J."/>
            <person name="Snowdon R.J."/>
            <person name="Tost J."/>
            <person name="Edwards D."/>
            <person name="Zhou Y."/>
            <person name="Hua W."/>
            <person name="Sharpe A.G."/>
            <person name="Paterson A.H."/>
            <person name="Guan C."/>
            <person name="Wincker P."/>
        </authorList>
    </citation>
    <scope>NUCLEOTIDE SEQUENCE [LARGE SCALE GENOMIC DNA]</scope>
    <source>
        <strain evidence="3">cv. Darmor-bzh</strain>
    </source>
</reference>
<proteinExistence type="predicted"/>
<protein>
    <submittedName>
        <fullName evidence="2">BnaA06g14720D protein</fullName>
    </submittedName>
</protein>
<dbReference type="PaxDb" id="3708-A0A078GY29"/>
<sequence length="45" mass="5411">MNSESQIKKRTLPPRVLSNGTIHRRLRPLLYRTDHENDKPYLLPR</sequence>
<dbReference type="Gramene" id="CDY29498">
    <property type="protein sequence ID" value="CDY29498"/>
    <property type="gene ID" value="GSBRNA2T00043184001"/>
</dbReference>
<evidence type="ECO:0000256" key="1">
    <source>
        <dbReference type="SAM" id="MobiDB-lite"/>
    </source>
</evidence>
<dbReference type="AlphaFoldDB" id="A0A078GY29"/>
<dbReference type="Proteomes" id="UP000028999">
    <property type="component" value="Unassembled WGS sequence"/>
</dbReference>
<evidence type="ECO:0000313" key="3">
    <source>
        <dbReference type="Proteomes" id="UP000028999"/>
    </source>
</evidence>
<name>A0A078GY29_BRANA</name>
<keyword evidence="3" id="KW-1185">Reference proteome</keyword>
<dbReference type="EMBL" id="LK032238">
    <property type="protein sequence ID" value="CDY29498.1"/>
    <property type="molecule type" value="Genomic_DNA"/>
</dbReference>